<feature type="compositionally biased region" description="Polar residues" evidence="1">
    <location>
        <begin position="886"/>
        <end position="897"/>
    </location>
</feature>
<feature type="compositionally biased region" description="Basic residues" evidence="1">
    <location>
        <begin position="181"/>
        <end position="192"/>
    </location>
</feature>
<feature type="compositionally biased region" description="Polar residues" evidence="1">
    <location>
        <begin position="742"/>
        <end position="759"/>
    </location>
</feature>
<dbReference type="Proteomes" id="UP001296104">
    <property type="component" value="Unassembled WGS sequence"/>
</dbReference>
<feature type="compositionally biased region" description="Basic residues" evidence="1">
    <location>
        <begin position="1"/>
        <end position="13"/>
    </location>
</feature>
<dbReference type="EMBL" id="CAVMBE010000008">
    <property type="protein sequence ID" value="CAK3873533.1"/>
    <property type="molecule type" value="Genomic_DNA"/>
</dbReference>
<feature type="compositionally biased region" description="Polar residues" evidence="1">
    <location>
        <begin position="497"/>
        <end position="512"/>
    </location>
</feature>
<feature type="compositionally biased region" description="Basic and acidic residues" evidence="1">
    <location>
        <begin position="573"/>
        <end position="586"/>
    </location>
</feature>
<organism evidence="2 3">
    <name type="scientific">Lecanosticta acicola</name>
    <dbReference type="NCBI Taxonomy" id="111012"/>
    <lineage>
        <taxon>Eukaryota</taxon>
        <taxon>Fungi</taxon>
        <taxon>Dikarya</taxon>
        <taxon>Ascomycota</taxon>
        <taxon>Pezizomycotina</taxon>
        <taxon>Dothideomycetes</taxon>
        <taxon>Dothideomycetidae</taxon>
        <taxon>Mycosphaerellales</taxon>
        <taxon>Mycosphaerellaceae</taxon>
        <taxon>Lecanosticta</taxon>
    </lineage>
</organism>
<feature type="compositionally biased region" description="Low complexity" evidence="1">
    <location>
        <begin position="407"/>
        <end position="417"/>
    </location>
</feature>
<evidence type="ECO:0000256" key="1">
    <source>
        <dbReference type="SAM" id="MobiDB-lite"/>
    </source>
</evidence>
<feature type="compositionally biased region" description="Polar residues" evidence="1">
    <location>
        <begin position="543"/>
        <end position="563"/>
    </location>
</feature>
<feature type="compositionally biased region" description="Basic and acidic residues" evidence="1">
    <location>
        <begin position="348"/>
        <end position="406"/>
    </location>
</feature>
<evidence type="ECO:0000313" key="3">
    <source>
        <dbReference type="Proteomes" id="UP001296104"/>
    </source>
</evidence>
<feature type="compositionally biased region" description="Polar residues" evidence="1">
    <location>
        <begin position="912"/>
        <end position="935"/>
    </location>
</feature>
<feature type="compositionally biased region" description="Basic and acidic residues" evidence="1">
    <location>
        <begin position="700"/>
        <end position="709"/>
    </location>
</feature>
<feature type="compositionally biased region" description="Polar residues" evidence="1">
    <location>
        <begin position="163"/>
        <end position="180"/>
    </location>
</feature>
<feature type="compositionally biased region" description="Pro residues" evidence="1">
    <location>
        <begin position="57"/>
        <end position="68"/>
    </location>
</feature>
<feature type="compositionally biased region" description="Basic and acidic residues" evidence="1">
    <location>
        <begin position="83"/>
        <end position="95"/>
    </location>
</feature>
<proteinExistence type="predicted"/>
<feature type="compositionally biased region" description="Acidic residues" evidence="1">
    <location>
        <begin position="796"/>
        <end position="813"/>
    </location>
</feature>
<protein>
    <submittedName>
        <fullName evidence="2">Uncharacterized protein</fullName>
    </submittedName>
</protein>
<evidence type="ECO:0000313" key="2">
    <source>
        <dbReference type="EMBL" id="CAK3873533.1"/>
    </source>
</evidence>
<sequence>MRIWPFRRRRRASAAHDQPHEPSREQPPRSDVPKPAAAAPSNPKRTNTNNSNTRPSTKPPPSPPPPPRRSSRKGSQRRKRRASQHDNDIPAERPEAANPPLPPVTAQVKEAKNKQNLPAPPAHARNVSREDITALPFQARLDQSPHLRPVDLENRPHIPYNFRPQSISQISVQNQEATSTKPRRPNTLRSKRSTQDYSSPARRTSSRNSRRRDDALREEEIRLMSQPIPIPKRSGGDGPLRRDSKKFRGLLPKDSEVSLPPEGSFHSGMSGLLEQRGWEIGSLAVFNPRPAVRLSGTPQYVSSQSVPGQTSGMIYRIDSTRGQEQKPATEGGRKRRIVGDEADELDASDIRAIMERDAKRREQRHRDRQEKLDRKLKSREGRKRGDSDGRGQRDVEEQRRIDEGRARAQQQLQAQGPLTPPAAIHPALRSQESEIQPIGLGIGQARAPSPDAMDIDSARPASFPAHEHAPQGLETHQEEDDQQHPFSDAQEHLPSSPVAQHPQTMSHASHTVESPMEEPEVRTAQAVRMSLANTPPLSPVYGGSSSTLPEALRQQSISATSASDLPPPPPIPVERRSSDPPRERRSGAWAAFFRRGGTTKTRREGAVSPAETGFSNTSRESMRNQPLPAHLVGTDRPPAVRSRSGTPVRTQSKFREDLPEMPISPPESRQQSPDVPTSAAAVAAARRAGRSTPQPIDIPGRLRDSDRNDTPVSRSHTAMASSLASIDSEGSWLASGEKRQSKQSALGRSYSQRNANFSASFEELGGDKDAEYLTRNRESRLRKLSNPVLIGGYPEEASDEEDPLEQIDPEASEEPFAVHGSVRRKPTLVQRGPRLKSREGLVQEYASGEAGDTFKTPPEGSPDEEYEPESPIAQEDVHLEHARSVQYGSRHTRQFSAGSAKLLDVAPRRVSTDQGGPSKSPTPEPRSTAQSPTLE</sequence>
<comment type="caution">
    <text evidence="2">The sequence shown here is derived from an EMBL/GenBank/DDBJ whole genome shotgun (WGS) entry which is preliminary data.</text>
</comment>
<feature type="compositionally biased region" description="Basic residues" evidence="1">
    <location>
        <begin position="69"/>
        <end position="82"/>
    </location>
</feature>
<keyword evidence="3" id="KW-1185">Reference proteome</keyword>
<feature type="compositionally biased region" description="Basic and acidic residues" evidence="1">
    <location>
        <begin position="143"/>
        <end position="156"/>
    </location>
</feature>
<name>A0AAI8YU41_9PEZI</name>
<gene>
    <name evidence="2" type="ORF">LECACI_7A002026</name>
</gene>
<accession>A0AAI8YU41</accession>
<feature type="compositionally biased region" description="Basic and acidic residues" evidence="1">
    <location>
        <begin position="17"/>
        <end position="32"/>
    </location>
</feature>
<dbReference type="AlphaFoldDB" id="A0AAI8YU41"/>
<feature type="compositionally biased region" description="Polar residues" evidence="1">
    <location>
        <begin position="710"/>
        <end position="725"/>
    </location>
</feature>
<feature type="region of interest" description="Disordered" evidence="1">
    <location>
        <begin position="1"/>
        <end position="264"/>
    </location>
</feature>
<feature type="compositionally biased region" description="Basic and acidic residues" evidence="1">
    <location>
        <begin position="211"/>
        <end position="222"/>
    </location>
</feature>
<feature type="compositionally biased region" description="Basic and acidic residues" evidence="1">
    <location>
        <begin position="765"/>
        <end position="781"/>
    </location>
</feature>
<reference evidence="2" key="1">
    <citation type="submission" date="2023-11" db="EMBL/GenBank/DDBJ databases">
        <authorList>
            <person name="Alioto T."/>
            <person name="Alioto T."/>
            <person name="Gomez Garrido J."/>
        </authorList>
    </citation>
    <scope>NUCLEOTIDE SEQUENCE</scope>
</reference>
<feature type="region of interest" description="Disordered" evidence="1">
    <location>
        <begin position="318"/>
        <end position="935"/>
    </location>
</feature>
<feature type="compositionally biased region" description="Low complexity" evidence="1">
    <location>
        <begin position="33"/>
        <end position="56"/>
    </location>
</feature>